<name>A0AAJ7RQN3_CEPCN</name>
<dbReference type="GeneID" id="112494948"/>
<protein>
    <submittedName>
        <fullName evidence="2">Uncharacterized protein LOC112494948 isoform X1</fullName>
    </submittedName>
</protein>
<reference evidence="2" key="1">
    <citation type="submission" date="2025-08" db="UniProtKB">
        <authorList>
            <consortium name="RefSeq"/>
        </authorList>
    </citation>
    <scope>IDENTIFICATION</scope>
</reference>
<sequence length="125" mass="14003">MHSVEPHRAALRCFQRFWLQLDEGCSIFRVISVSCGLSSLRDRRDALRRRVCLFNQVRSHGPKNDYEIQSSFIRLTMATATATATAAVTVEALAGGHFEPSWTVEIIPTWHQSCAAPQSHPPSSH</sequence>
<dbReference type="AlphaFoldDB" id="A0AAJ7RQN3"/>
<dbReference type="RefSeq" id="XP_024944671.1">
    <property type="nucleotide sequence ID" value="XM_025088903.1"/>
</dbReference>
<dbReference type="Proteomes" id="UP000694920">
    <property type="component" value="Unplaced"/>
</dbReference>
<gene>
    <name evidence="2" type="primary">LOC112494948</name>
</gene>
<evidence type="ECO:0000313" key="1">
    <source>
        <dbReference type="Proteomes" id="UP000694920"/>
    </source>
</evidence>
<organism evidence="1 2">
    <name type="scientific">Cephus cinctus</name>
    <name type="common">Wheat stem sawfly</name>
    <dbReference type="NCBI Taxonomy" id="211228"/>
    <lineage>
        <taxon>Eukaryota</taxon>
        <taxon>Metazoa</taxon>
        <taxon>Ecdysozoa</taxon>
        <taxon>Arthropoda</taxon>
        <taxon>Hexapoda</taxon>
        <taxon>Insecta</taxon>
        <taxon>Pterygota</taxon>
        <taxon>Neoptera</taxon>
        <taxon>Endopterygota</taxon>
        <taxon>Hymenoptera</taxon>
        <taxon>Cephoidea</taxon>
        <taxon>Cephidae</taxon>
        <taxon>Cephus</taxon>
    </lineage>
</organism>
<accession>A0AAJ7RQN3</accession>
<evidence type="ECO:0000313" key="2">
    <source>
        <dbReference type="RefSeq" id="XP_024944671.1"/>
    </source>
</evidence>
<dbReference type="KEGG" id="ccin:112494948"/>
<proteinExistence type="predicted"/>
<keyword evidence="1" id="KW-1185">Reference proteome</keyword>